<dbReference type="GO" id="GO:0005634">
    <property type="term" value="C:nucleus"/>
    <property type="evidence" value="ECO:0007669"/>
    <property type="project" value="UniProtKB-SubCell"/>
</dbReference>
<dbReference type="InterPro" id="IPR006458">
    <property type="entry name" value="Ovate_C"/>
</dbReference>
<comment type="subcellular location">
    <subcellularLocation>
        <location evidence="1 6">Nucleus</location>
    </subcellularLocation>
</comment>
<dbReference type="InterPro" id="IPR038933">
    <property type="entry name" value="Ovate"/>
</dbReference>
<name>A0A2G9I312_9LAMI</name>
<dbReference type="Proteomes" id="UP000231279">
    <property type="component" value="Unassembled WGS sequence"/>
</dbReference>
<feature type="region of interest" description="Disordered" evidence="7">
    <location>
        <begin position="59"/>
        <end position="81"/>
    </location>
</feature>
<keyword evidence="3 6" id="KW-0805">Transcription regulation</keyword>
<dbReference type="PANTHER" id="PTHR33057:SF224">
    <property type="entry name" value="TRANSCRIPTION REPRESSOR"/>
    <property type="match status" value="1"/>
</dbReference>
<evidence type="ECO:0000259" key="8">
    <source>
        <dbReference type="PROSITE" id="PS51754"/>
    </source>
</evidence>
<evidence type="ECO:0000313" key="10">
    <source>
        <dbReference type="Proteomes" id="UP000231279"/>
    </source>
</evidence>
<keyword evidence="10" id="KW-1185">Reference proteome</keyword>
<reference evidence="10" key="1">
    <citation type="journal article" date="2018" name="Gigascience">
        <title>Genome assembly of the Pink Ipe (Handroanthus impetiginosus, Bignoniaceae), a highly valued, ecologically keystone Neotropical timber forest tree.</title>
        <authorList>
            <person name="Silva-Junior O.B."/>
            <person name="Grattapaglia D."/>
            <person name="Novaes E."/>
            <person name="Collevatti R.G."/>
        </authorList>
    </citation>
    <scope>NUCLEOTIDE SEQUENCE [LARGE SCALE GENOMIC DNA]</scope>
    <source>
        <strain evidence="10">cv. UFG-1</strain>
    </source>
</reference>
<comment type="function">
    <text evidence="6">Transcriptional repressor that regulates multiple aspects of plant growth and development.</text>
</comment>
<dbReference type="Pfam" id="PF04844">
    <property type="entry name" value="Ovate"/>
    <property type="match status" value="1"/>
</dbReference>
<dbReference type="AlphaFoldDB" id="A0A2G9I312"/>
<dbReference type="NCBIfam" id="TIGR01568">
    <property type="entry name" value="A_thal_3678"/>
    <property type="match status" value="1"/>
</dbReference>
<dbReference type="GO" id="GO:0045892">
    <property type="term" value="P:negative regulation of DNA-templated transcription"/>
    <property type="evidence" value="ECO:0007669"/>
    <property type="project" value="UniProtKB-UniRule"/>
</dbReference>
<dbReference type="STRING" id="429701.A0A2G9I312"/>
<dbReference type="PROSITE" id="PS51754">
    <property type="entry name" value="OVATE"/>
    <property type="match status" value="1"/>
</dbReference>
<feature type="domain" description="OVATE" evidence="8">
    <location>
        <begin position="181"/>
        <end position="240"/>
    </location>
</feature>
<organism evidence="9 10">
    <name type="scientific">Handroanthus impetiginosus</name>
    <dbReference type="NCBI Taxonomy" id="429701"/>
    <lineage>
        <taxon>Eukaryota</taxon>
        <taxon>Viridiplantae</taxon>
        <taxon>Streptophyta</taxon>
        <taxon>Embryophyta</taxon>
        <taxon>Tracheophyta</taxon>
        <taxon>Spermatophyta</taxon>
        <taxon>Magnoliopsida</taxon>
        <taxon>eudicotyledons</taxon>
        <taxon>Gunneridae</taxon>
        <taxon>Pentapetalae</taxon>
        <taxon>asterids</taxon>
        <taxon>lamiids</taxon>
        <taxon>Lamiales</taxon>
        <taxon>Bignoniaceae</taxon>
        <taxon>Crescentiina</taxon>
        <taxon>Tabebuia alliance</taxon>
        <taxon>Handroanthus</taxon>
    </lineage>
</organism>
<protein>
    <recommendedName>
        <fullName evidence="6">Transcription repressor</fullName>
    </recommendedName>
    <alternativeName>
        <fullName evidence="6">Ovate family protein</fullName>
    </alternativeName>
</protein>
<dbReference type="PANTHER" id="PTHR33057">
    <property type="entry name" value="TRANSCRIPTION REPRESSOR OFP7-RELATED"/>
    <property type="match status" value="1"/>
</dbReference>
<evidence type="ECO:0000256" key="7">
    <source>
        <dbReference type="SAM" id="MobiDB-lite"/>
    </source>
</evidence>
<evidence type="ECO:0000256" key="4">
    <source>
        <dbReference type="ARBA" id="ARBA00023163"/>
    </source>
</evidence>
<evidence type="ECO:0000256" key="5">
    <source>
        <dbReference type="ARBA" id="ARBA00023242"/>
    </source>
</evidence>
<sequence length="266" mass="30379">MAKRFKLRICRVIATTLQSCRSKDPSILPEDPVPSFSKLKPHRSSVKHRLCSAIISIGTRGNLPPTPHGGRAPPQEFKWQKEKKWHVVAKIYDHPTPRRKINTSSDDDDDDLSFSLPPAPPPSSAEKKKRSHKRRVSKRTKRRVLRPPPPAAELEIPARLSIFKKLIPCTVDGKVKESFAIVKRSDDPYEDFKNSMMDMILEKQMFDRKDLEQLLQCFLSLNSRNYHGIIVEVFSEIWEAIFSPAGLKPVPVKSHCGRRVSRPASF</sequence>
<dbReference type="EMBL" id="NKXS01000460">
    <property type="protein sequence ID" value="PIN24146.1"/>
    <property type="molecule type" value="Genomic_DNA"/>
</dbReference>
<feature type="compositionally biased region" description="Basic residues" evidence="7">
    <location>
        <begin position="127"/>
        <end position="145"/>
    </location>
</feature>
<keyword evidence="4 6" id="KW-0804">Transcription</keyword>
<evidence type="ECO:0000256" key="3">
    <source>
        <dbReference type="ARBA" id="ARBA00023015"/>
    </source>
</evidence>
<dbReference type="OrthoDB" id="1928390at2759"/>
<comment type="caution">
    <text evidence="9">The sequence shown here is derived from an EMBL/GenBank/DDBJ whole genome shotgun (WGS) entry which is preliminary data.</text>
</comment>
<keyword evidence="5 6" id="KW-0539">Nucleus</keyword>
<keyword evidence="2 6" id="KW-0678">Repressor</keyword>
<proteinExistence type="predicted"/>
<feature type="region of interest" description="Disordered" evidence="7">
    <location>
        <begin position="96"/>
        <end position="150"/>
    </location>
</feature>
<gene>
    <name evidence="9" type="ORF">CDL12_03139</name>
</gene>
<evidence type="ECO:0000313" key="9">
    <source>
        <dbReference type="EMBL" id="PIN24146.1"/>
    </source>
</evidence>
<evidence type="ECO:0000256" key="6">
    <source>
        <dbReference type="RuleBase" id="RU367028"/>
    </source>
</evidence>
<accession>A0A2G9I312</accession>
<evidence type="ECO:0000256" key="1">
    <source>
        <dbReference type="ARBA" id="ARBA00004123"/>
    </source>
</evidence>
<evidence type="ECO:0000256" key="2">
    <source>
        <dbReference type="ARBA" id="ARBA00022491"/>
    </source>
</evidence>